<evidence type="ECO:0000256" key="1">
    <source>
        <dbReference type="SAM" id="Coils"/>
    </source>
</evidence>
<evidence type="ECO:0000313" key="3">
    <source>
        <dbReference type="Proteomes" id="UP001330184"/>
    </source>
</evidence>
<dbReference type="EMBL" id="AP027268">
    <property type="protein sequence ID" value="BDW93758.1"/>
    <property type="molecule type" value="Genomic_DNA"/>
</dbReference>
<gene>
    <name evidence="2" type="ORF">MACH07_25900</name>
</gene>
<organism evidence="2 3">
    <name type="scientific">Flagellimonas marinaquae</name>
    <dbReference type="NCBI Taxonomy" id="254955"/>
    <lineage>
        <taxon>Bacteria</taxon>
        <taxon>Pseudomonadati</taxon>
        <taxon>Bacteroidota</taxon>
        <taxon>Flavobacteriia</taxon>
        <taxon>Flavobacteriales</taxon>
        <taxon>Flavobacteriaceae</taxon>
        <taxon>Flagellimonas</taxon>
    </lineage>
</organism>
<accession>A0AA48HHZ3</accession>
<feature type="coiled-coil region" evidence="1">
    <location>
        <begin position="217"/>
        <end position="247"/>
    </location>
</feature>
<reference evidence="2 3" key="1">
    <citation type="submission" date="2023-01" db="EMBL/GenBank/DDBJ databases">
        <title>Complete genome sequence of Muricauda aquimarina strain IFOP_LL357.</title>
        <authorList>
            <person name="Gajardo G."/>
            <person name="Ueki S."/>
            <person name="Maruyama F."/>
        </authorList>
    </citation>
    <scope>NUCLEOTIDE SEQUENCE [LARGE SCALE GENOMIC DNA]</scope>
    <source>
        <strain evidence="2 3">IFOP_LL357</strain>
    </source>
</reference>
<dbReference type="AlphaFoldDB" id="A0AA48HHZ3"/>
<keyword evidence="3" id="KW-1185">Reference proteome</keyword>
<evidence type="ECO:0000313" key="2">
    <source>
        <dbReference type="EMBL" id="BDW93758.1"/>
    </source>
</evidence>
<dbReference type="Proteomes" id="UP001330184">
    <property type="component" value="Chromosome"/>
</dbReference>
<keyword evidence="1" id="KW-0175">Coiled coil</keyword>
<name>A0AA48HHZ3_9FLAO</name>
<protein>
    <submittedName>
        <fullName evidence="2">Uncharacterized protein</fullName>
    </submittedName>
</protein>
<proteinExistence type="predicted"/>
<sequence length="440" mass="51175">MLNTTITNIFMKKLCILFFIPWAILSQNSSISNKQNLEQLGVDDYTLLFTENDVSYFQFWFSKDKKPAVLALHSLEDYNDPLFLFVENKEWNEYAKKNYAHPDTYVNFVHPDQVEKIQLKIVEHPLFADYVKDSPNHLNIYHYPRGIFFKNNIMTGELEKRQKPMLLTGLEKKYSESAGEFAWRLKPLVRISDYQGTTINEVLAAGRELTEDIGYKAQIALDKVREEERIRKEAEAERLRIATLRKKGFVYFPKPYFSKIGVYRDGVDETERTMYMEIFHGDFNAVWEALQEKDRSKNLAELFFEGSSIKRFIELYSSFAINYTAECQETLGLDYDILQLSSTFKTSTLSGQEVSSNTTDMGTLHIDKRFSQKFQSYYSTYADSFGSTVRTEMKNFIKTHGCDCKAVDQLAENLLRFTRLEPSLQAAQIPPKGKDCDHIK</sequence>